<feature type="compositionally biased region" description="Low complexity" evidence="9">
    <location>
        <begin position="476"/>
        <end position="489"/>
    </location>
</feature>
<feature type="compositionally biased region" description="Polar residues" evidence="9">
    <location>
        <begin position="1"/>
        <end position="16"/>
    </location>
</feature>
<evidence type="ECO:0000313" key="12">
    <source>
        <dbReference type="Proteomes" id="UP000466442"/>
    </source>
</evidence>
<keyword evidence="6 8" id="KW-0508">mRNA splicing</keyword>
<protein>
    <recommendedName>
        <fullName evidence="3 8">Pre-mRNA-splicing factor SLU7</fullName>
    </recommendedName>
</protein>
<evidence type="ECO:0000256" key="5">
    <source>
        <dbReference type="ARBA" id="ARBA00022728"/>
    </source>
</evidence>
<keyword evidence="12" id="KW-1185">Reference proteome</keyword>
<feature type="compositionally biased region" description="Polar residues" evidence="9">
    <location>
        <begin position="446"/>
        <end position="466"/>
    </location>
</feature>
<feature type="region of interest" description="Disordered" evidence="9">
    <location>
        <begin position="193"/>
        <end position="229"/>
    </location>
</feature>
<dbReference type="AlphaFoldDB" id="A0A8S9WUQ9"/>
<comment type="subcellular location">
    <subcellularLocation>
        <location evidence="1 8">Nucleus</location>
    </subcellularLocation>
</comment>
<accession>A0A8S9WUQ9</accession>
<feature type="compositionally biased region" description="Basic and acidic residues" evidence="9">
    <location>
        <begin position="20"/>
        <end position="41"/>
    </location>
</feature>
<feature type="compositionally biased region" description="Basic and acidic residues" evidence="9">
    <location>
        <begin position="193"/>
        <end position="207"/>
    </location>
</feature>
<dbReference type="GO" id="GO:0005681">
    <property type="term" value="C:spliceosomal complex"/>
    <property type="evidence" value="ECO:0007669"/>
    <property type="project" value="UniProtKB-UniRule"/>
</dbReference>
<dbReference type="Proteomes" id="UP000466442">
    <property type="component" value="Unassembled WGS sequence"/>
</dbReference>
<dbReference type="OrthoDB" id="249612at2759"/>
<feature type="region of interest" description="Disordered" evidence="9">
    <location>
        <begin position="446"/>
        <end position="555"/>
    </location>
</feature>
<evidence type="ECO:0000256" key="7">
    <source>
        <dbReference type="ARBA" id="ARBA00023242"/>
    </source>
</evidence>
<dbReference type="GO" id="GO:0030628">
    <property type="term" value="F:pre-mRNA 3'-splice site binding"/>
    <property type="evidence" value="ECO:0007669"/>
    <property type="project" value="UniProtKB-UniRule"/>
</dbReference>
<comment type="function">
    <text evidence="8">Involved in pre-mRNA splicing.</text>
</comment>
<feature type="domain" description="Pre-mRNA-splicing factor SLU7" evidence="10">
    <location>
        <begin position="159"/>
        <end position="414"/>
    </location>
</feature>
<keyword evidence="5 8" id="KW-0747">Spliceosome</keyword>
<evidence type="ECO:0000256" key="6">
    <source>
        <dbReference type="ARBA" id="ARBA00023187"/>
    </source>
</evidence>
<feature type="region of interest" description="Disordered" evidence="9">
    <location>
        <begin position="1"/>
        <end position="57"/>
    </location>
</feature>
<dbReference type="InterPro" id="IPR021715">
    <property type="entry name" value="Slu7_dom"/>
</dbReference>
<dbReference type="InterPro" id="IPR039974">
    <property type="entry name" value="Splicing_factor_SLU7"/>
</dbReference>
<name>A0A8S9WUQ9_APOLU</name>
<evidence type="ECO:0000256" key="2">
    <source>
        <dbReference type="ARBA" id="ARBA00007203"/>
    </source>
</evidence>
<sequence>MATTSNIPVSAILRSTSEQDEPKKKSRDDWRKAKELEEARKAGTAPAAVDEEGRDINPHIPQYISSAPWYYSARGPTLKHQRIQDESVKKFSGIDEWYKRGVDSSKPTATKYRKGACENCGAMTHNKKDCMDRPRKIGAKYSGAKIAADEWVQPVLDRDYDGKRDRWAGYDPAQHKAVVDHFAKVEQAKRSLKAEKLKTSTDGQEKDGSDDDARDDEEADDDKYVDEVDMPGTKVDSKQRITVRNLRIREDTAKYLRNLDPNSAYYDPKTRSMRDNPNGDVSDVNEVDYAGENFVRFTGDTLQHSKTQLFAWEAHDRGVDVHPLGEPTKLEILKKQYDEKKDEFKQKGKLDILDKYGGEAHLNAPPRELLLAQTEYYAEYTRHGTLVKGQEKQIIRSKYEEDVFNSNHTSVWGSYWYNGEWGYRCCHSFVKGSYCTGEAGRMASGSSVMASTSGFDKISTDSTPETESPLKKEESSSSSSSSSDSSDSSSSDEEEKKAKAKKKAKKKLKKKQRKEQMKNKKKESEKTEEEKLKDALKKEEESQKEGERLLKLDDRKRNYNSMVDVAKPTDIEMEAYYMKKRREDDPMAQFL</sequence>
<dbReference type="PANTHER" id="PTHR12942">
    <property type="entry name" value="STEP II SPLICING FACTOR SLU7"/>
    <property type="match status" value="1"/>
</dbReference>
<organism evidence="11 12">
    <name type="scientific">Apolygus lucorum</name>
    <name type="common">Small green plant bug</name>
    <name type="synonym">Lygocoris lucorum</name>
    <dbReference type="NCBI Taxonomy" id="248454"/>
    <lineage>
        <taxon>Eukaryota</taxon>
        <taxon>Metazoa</taxon>
        <taxon>Ecdysozoa</taxon>
        <taxon>Arthropoda</taxon>
        <taxon>Hexapoda</taxon>
        <taxon>Insecta</taxon>
        <taxon>Pterygota</taxon>
        <taxon>Neoptera</taxon>
        <taxon>Paraneoptera</taxon>
        <taxon>Hemiptera</taxon>
        <taxon>Heteroptera</taxon>
        <taxon>Panheteroptera</taxon>
        <taxon>Cimicomorpha</taxon>
        <taxon>Miridae</taxon>
        <taxon>Mirini</taxon>
        <taxon>Apolygus</taxon>
    </lineage>
</organism>
<feature type="compositionally biased region" description="Acidic residues" evidence="9">
    <location>
        <begin position="208"/>
        <end position="229"/>
    </location>
</feature>
<dbReference type="Pfam" id="PF11708">
    <property type="entry name" value="Slu7"/>
    <property type="match status" value="1"/>
</dbReference>
<gene>
    <name evidence="11" type="ORF">GE061_006242</name>
</gene>
<proteinExistence type="inferred from homology"/>
<keyword evidence="7 8" id="KW-0539">Nucleus</keyword>
<evidence type="ECO:0000259" key="10">
    <source>
        <dbReference type="Pfam" id="PF11708"/>
    </source>
</evidence>
<dbReference type="PANTHER" id="PTHR12942:SF2">
    <property type="entry name" value="PRE-MRNA-SPLICING FACTOR SLU7"/>
    <property type="match status" value="1"/>
</dbReference>
<comment type="subunit">
    <text evidence="8">Associated with the spliceosome.</text>
</comment>
<dbReference type="GO" id="GO:0000398">
    <property type="term" value="P:mRNA splicing, via spliceosome"/>
    <property type="evidence" value="ECO:0007669"/>
    <property type="project" value="UniProtKB-UniRule"/>
</dbReference>
<feature type="compositionally biased region" description="Basic and acidic residues" evidence="9">
    <location>
        <begin position="514"/>
        <end position="555"/>
    </location>
</feature>
<evidence type="ECO:0000313" key="11">
    <source>
        <dbReference type="EMBL" id="KAF6199944.1"/>
    </source>
</evidence>
<evidence type="ECO:0000256" key="8">
    <source>
        <dbReference type="RuleBase" id="RU367071"/>
    </source>
</evidence>
<reference evidence="11" key="1">
    <citation type="journal article" date="2021" name="Mol. Ecol. Resour.">
        <title>Apolygus lucorum genome provides insights into omnivorousness and mesophyll feeding.</title>
        <authorList>
            <person name="Liu Y."/>
            <person name="Liu H."/>
            <person name="Wang H."/>
            <person name="Huang T."/>
            <person name="Liu B."/>
            <person name="Yang B."/>
            <person name="Yin L."/>
            <person name="Li B."/>
            <person name="Zhang Y."/>
            <person name="Zhang S."/>
            <person name="Jiang F."/>
            <person name="Zhang X."/>
            <person name="Ren Y."/>
            <person name="Wang B."/>
            <person name="Wang S."/>
            <person name="Lu Y."/>
            <person name="Wu K."/>
            <person name="Fan W."/>
            <person name="Wang G."/>
        </authorList>
    </citation>
    <scope>NUCLEOTIDE SEQUENCE</scope>
    <source>
        <strain evidence="11">12Hb</strain>
    </source>
</reference>
<evidence type="ECO:0000256" key="4">
    <source>
        <dbReference type="ARBA" id="ARBA00022664"/>
    </source>
</evidence>
<feature type="compositionally biased region" description="Basic residues" evidence="9">
    <location>
        <begin position="498"/>
        <end position="513"/>
    </location>
</feature>
<dbReference type="EMBL" id="WIXP02000014">
    <property type="protein sequence ID" value="KAF6199944.1"/>
    <property type="molecule type" value="Genomic_DNA"/>
</dbReference>
<comment type="caution">
    <text evidence="11">The sequence shown here is derived from an EMBL/GenBank/DDBJ whole genome shotgun (WGS) entry which is preliminary data.</text>
</comment>
<evidence type="ECO:0000256" key="3">
    <source>
        <dbReference type="ARBA" id="ARBA00021377"/>
    </source>
</evidence>
<comment type="similarity">
    <text evidence="2 8">Belongs to the SLU7 family.</text>
</comment>
<evidence type="ECO:0000256" key="9">
    <source>
        <dbReference type="SAM" id="MobiDB-lite"/>
    </source>
</evidence>
<keyword evidence="4 8" id="KW-0507">mRNA processing</keyword>
<evidence type="ECO:0000256" key="1">
    <source>
        <dbReference type="ARBA" id="ARBA00004123"/>
    </source>
</evidence>
<feature type="region of interest" description="Disordered" evidence="9">
    <location>
        <begin position="260"/>
        <end position="281"/>
    </location>
</feature>